<dbReference type="HOGENOM" id="CLU_038628_1_0_1"/>
<dbReference type="SMART" id="SM00186">
    <property type="entry name" value="FBG"/>
    <property type="match status" value="1"/>
</dbReference>
<dbReference type="Gene3D" id="3.90.215.10">
    <property type="entry name" value="Gamma Fibrinogen, chain A, domain 1"/>
    <property type="match status" value="1"/>
</dbReference>
<dbReference type="eggNOG" id="KOG2579">
    <property type="taxonomic scope" value="Eukaryota"/>
</dbReference>
<dbReference type="OMA" id="HMKGFDG"/>
<dbReference type="EMBL" id="CH916378">
    <property type="protein sequence ID" value="EDV98578.1"/>
    <property type="molecule type" value="Genomic_DNA"/>
</dbReference>
<dbReference type="PROSITE" id="PS51406">
    <property type="entry name" value="FIBRINOGEN_C_2"/>
    <property type="match status" value="1"/>
</dbReference>
<dbReference type="STRING" id="7222.B4JYW3"/>
<dbReference type="OrthoDB" id="7871885at2759"/>
<dbReference type="Pfam" id="PF00147">
    <property type="entry name" value="Fibrinogen_C"/>
    <property type="match status" value="1"/>
</dbReference>
<feature type="coiled-coil region" evidence="1">
    <location>
        <begin position="59"/>
        <end position="121"/>
    </location>
</feature>
<evidence type="ECO:0000259" key="2">
    <source>
        <dbReference type="PROSITE" id="PS51406"/>
    </source>
</evidence>
<dbReference type="AlphaFoldDB" id="B4JYW3"/>
<evidence type="ECO:0000313" key="4">
    <source>
        <dbReference type="Proteomes" id="UP000001070"/>
    </source>
</evidence>
<dbReference type="InterPro" id="IPR014716">
    <property type="entry name" value="Fibrinogen_a/b/g_C_1"/>
</dbReference>
<keyword evidence="4" id="KW-1185">Reference proteome</keyword>
<name>B4JYW3_DROGR</name>
<dbReference type="SUPFAM" id="SSF56496">
    <property type="entry name" value="Fibrinogen C-terminal domain-like"/>
    <property type="match status" value="1"/>
</dbReference>
<evidence type="ECO:0000313" key="3">
    <source>
        <dbReference type="EMBL" id="EDV98578.1"/>
    </source>
</evidence>
<dbReference type="PANTHER" id="PTHR19143:SF458">
    <property type="entry name" value="FIBRINOGEN C-TERMINAL DOMAIN-CONTAINING PROTEIN-RELATED"/>
    <property type="match status" value="1"/>
</dbReference>
<dbReference type="InterPro" id="IPR050373">
    <property type="entry name" value="Fibrinogen_C-term_domain"/>
</dbReference>
<sequence>MAYDSAGPPPDETTWSLVQECKKHSIGLIISCDANAHHSQWGSTGTNPRDHINSEAVKSKEFQIQLEKDKKNIDQKNQEISNFHQQLVEHKKTIEEKDQQISKLQNDVKKCEMKLKDLKEYPFIGCTSYGNATDVHQTSFSNYSFDAICDSETAGPGWTVIQQRINGKEDFNRNWATYREGFGSFDGDFFLGLEKIHRLTRFKPHELYIYLEFIDGKVEYARYQQFAIAGESDEYRLGLSGFSGNVLDRMIQCNNNQKFTTYDNDNDGWNDGNCASRYLGGWWYNDWCGFM</sequence>
<dbReference type="InParanoid" id="B4JYW3"/>
<reference evidence="3 4" key="1">
    <citation type="journal article" date="2007" name="Nature">
        <title>Evolution of genes and genomes on the Drosophila phylogeny.</title>
        <authorList>
            <consortium name="Drosophila 12 Genomes Consortium"/>
            <person name="Clark A.G."/>
            <person name="Eisen M.B."/>
            <person name="Smith D.R."/>
            <person name="Bergman C.M."/>
            <person name="Oliver B."/>
            <person name="Markow T.A."/>
            <person name="Kaufman T.C."/>
            <person name="Kellis M."/>
            <person name="Gelbart W."/>
            <person name="Iyer V.N."/>
            <person name="Pollard D.A."/>
            <person name="Sackton T.B."/>
            <person name="Larracuente A.M."/>
            <person name="Singh N.D."/>
            <person name="Abad J.P."/>
            <person name="Abt D.N."/>
            <person name="Adryan B."/>
            <person name="Aguade M."/>
            <person name="Akashi H."/>
            <person name="Anderson W.W."/>
            <person name="Aquadro C.F."/>
            <person name="Ardell D.H."/>
            <person name="Arguello R."/>
            <person name="Artieri C.G."/>
            <person name="Barbash D.A."/>
            <person name="Barker D."/>
            <person name="Barsanti P."/>
            <person name="Batterham P."/>
            <person name="Batzoglou S."/>
            <person name="Begun D."/>
            <person name="Bhutkar A."/>
            <person name="Blanco E."/>
            <person name="Bosak S.A."/>
            <person name="Bradley R.K."/>
            <person name="Brand A.D."/>
            <person name="Brent M.R."/>
            <person name="Brooks A.N."/>
            <person name="Brown R.H."/>
            <person name="Butlin R.K."/>
            <person name="Caggese C."/>
            <person name="Calvi B.R."/>
            <person name="Bernardo de Carvalho A."/>
            <person name="Caspi A."/>
            <person name="Castrezana S."/>
            <person name="Celniker S.E."/>
            <person name="Chang J.L."/>
            <person name="Chapple C."/>
            <person name="Chatterji S."/>
            <person name="Chinwalla A."/>
            <person name="Civetta A."/>
            <person name="Clifton S.W."/>
            <person name="Comeron J.M."/>
            <person name="Costello J.C."/>
            <person name="Coyne J.A."/>
            <person name="Daub J."/>
            <person name="David R.G."/>
            <person name="Delcher A.L."/>
            <person name="Delehaunty K."/>
            <person name="Do C.B."/>
            <person name="Ebling H."/>
            <person name="Edwards K."/>
            <person name="Eickbush T."/>
            <person name="Evans J.D."/>
            <person name="Filipski A."/>
            <person name="Findeiss S."/>
            <person name="Freyhult E."/>
            <person name="Fulton L."/>
            <person name="Fulton R."/>
            <person name="Garcia A.C."/>
            <person name="Gardiner A."/>
            <person name="Garfield D.A."/>
            <person name="Garvin B.E."/>
            <person name="Gibson G."/>
            <person name="Gilbert D."/>
            <person name="Gnerre S."/>
            <person name="Godfrey J."/>
            <person name="Good R."/>
            <person name="Gotea V."/>
            <person name="Gravely B."/>
            <person name="Greenberg A.J."/>
            <person name="Griffiths-Jones S."/>
            <person name="Gross S."/>
            <person name="Guigo R."/>
            <person name="Gustafson E.A."/>
            <person name="Haerty W."/>
            <person name="Hahn M.W."/>
            <person name="Halligan D.L."/>
            <person name="Halpern A.L."/>
            <person name="Halter G.M."/>
            <person name="Han M.V."/>
            <person name="Heger A."/>
            <person name="Hillier L."/>
            <person name="Hinrichs A.S."/>
            <person name="Holmes I."/>
            <person name="Hoskins R.A."/>
            <person name="Hubisz M.J."/>
            <person name="Hultmark D."/>
            <person name="Huntley M.A."/>
            <person name="Jaffe D.B."/>
            <person name="Jagadeeshan S."/>
            <person name="Jeck W.R."/>
            <person name="Johnson J."/>
            <person name="Jones C.D."/>
            <person name="Jordan W.C."/>
            <person name="Karpen G.H."/>
            <person name="Kataoka E."/>
            <person name="Keightley P.D."/>
            <person name="Kheradpour P."/>
            <person name="Kirkness E.F."/>
            <person name="Koerich L.B."/>
            <person name="Kristiansen K."/>
            <person name="Kudrna D."/>
            <person name="Kulathinal R.J."/>
            <person name="Kumar S."/>
            <person name="Kwok R."/>
            <person name="Lander E."/>
            <person name="Langley C.H."/>
            <person name="Lapoint R."/>
            <person name="Lazzaro B.P."/>
            <person name="Lee S.J."/>
            <person name="Levesque L."/>
            <person name="Li R."/>
            <person name="Lin C.F."/>
            <person name="Lin M.F."/>
            <person name="Lindblad-Toh K."/>
            <person name="Llopart A."/>
            <person name="Long M."/>
            <person name="Low L."/>
            <person name="Lozovsky E."/>
            <person name="Lu J."/>
            <person name="Luo M."/>
            <person name="Machado C.A."/>
            <person name="Makalowski W."/>
            <person name="Marzo M."/>
            <person name="Matsuda M."/>
            <person name="Matzkin L."/>
            <person name="McAllister B."/>
            <person name="McBride C.S."/>
            <person name="McKernan B."/>
            <person name="McKernan K."/>
            <person name="Mendez-Lago M."/>
            <person name="Minx P."/>
            <person name="Mollenhauer M.U."/>
            <person name="Montooth K."/>
            <person name="Mount S.M."/>
            <person name="Mu X."/>
            <person name="Myers E."/>
            <person name="Negre B."/>
            <person name="Newfeld S."/>
            <person name="Nielsen R."/>
            <person name="Noor M.A."/>
            <person name="O'Grady P."/>
            <person name="Pachter L."/>
            <person name="Papaceit M."/>
            <person name="Parisi M.J."/>
            <person name="Parisi M."/>
            <person name="Parts L."/>
            <person name="Pedersen J.S."/>
            <person name="Pesole G."/>
            <person name="Phillippy A.M."/>
            <person name="Ponting C.P."/>
            <person name="Pop M."/>
            <person name="Porcelli D."/>
            <person name="Powell J.R."/>
            <person name="Prohaska S."/>
            <person name="Pruitt K."/>
            <person name="Puig M."/>
            <person name="Quesneville H."/>
            <person name="Ram K.R."/>
            <person name="Rand D."/>
            <person name="Rasmussen M.D."/>
            <person name="Reed L.K."/>
            <person name="Reenan R."/>
            <person name="Reily A."/>
            <person name="Remington K.A."/>
            <person name="Rieger T.T."/>
            <person name="Ritchie M.G."/>
            <person name="Robin C."/>
            <person name="Rogers Y.H."/>
            <person name="Rohde C."/>
            <person name="Rozas J."/>
            <person name="Rubenfield M.J."/>
            <person name="Ruiz A."/>
            <person name="Russo S."/>
            <person name="Salzberg S.L."/>
            <person name="Sanchez-Gracia A."/>
            <person name="Saranga D.J."/>
            <person name="Sato H."/>
            <person name="Schaeffer S.W."/>
            <person name="Schatz M.C."/>
            <person name="Schlenke T."/>
            <person name="Schwartz R."/>
            <person name="Segarra C."/>
            <person name="Singh R.S."/>
            <person name="Sirot L."/>
            <person name="Sirota M."/>
            <person name="Sisneros N.B."/>
            <person name="Smith C.D."/>
            <person name="Smith T.F."/>
            <person name="Spieth J."/>
            <person name="Stage D.E."/>
            <person name="Stark A."/>
            <person name="Stephan W."/>
            <person name="Strausberg R.L."/>
            <person name="Strempel S."/>
            <person name="Sturgill D."/>
            <person name="Sutton G."/>
            <person name="Sutton G.G."/>
            <person name="Tao W."/>
            <person name="Teichmann S."/>
            <person name="Tobari Y.N."/>
            <person name="Tomimura Y."/>
            <person name="Tsolas J.M."/>
            <person name="Valente V.L."/>
            <person name="Venter E."/>
            <person name="Venter J.C."/>
            <person name="Vicario S."/>
            <person name="Vieira F.G."/>
            <person name="Vilella A.J."/>
            <person name="Villasante A."/>
            <person name="Walenz B."/>
            <person name="Wang J."/>
            <person name="Wasserman M."/>
            <person name="Watts T."/>
            <person name="Wilson D."/>
            <person name="Wilson R.K."/>
            <person name="Wing R.A."/>
            <person name="Wolfner M.F."/>
            <person name="Wong A."/>
            <person name="Wong G.K."/>
            <person name="Wu C.I."/>
            <person name="Wu G."/>
            <person name="Yamamoto D."/>
            <person name="Yang H.P."/>
            <person name="Yang S.P."/>
            <person name="Yorke J.A."/>
            <person name="Yoshida K."/>
            <person name="Zdobnov E."/>
            <person name="Zhang P."/>
            <person name="Zhang Y."/>
            <person name="Zimin A.V."/>
            <person name="Baldwin J."/>
            <person name="Abdouelleil A."/>
            <person name="Abdulkadir J."/>
            <person name="Abebe A."/>
            <person name="Abera B."/>
            <person name="Abreu J."/>
            <person name="Acer S.C."/>
            <person name="Aftuck L."/>
            <person name="Alexander A."/>
            <person name="An P."/>
            <person name="Anderson E."/>
            <person name="Anderson S."/>
            <person name="Arachi H."/>
            <person name="Azer M."/>
            <person name="Bachantsang P."/>
            <person name="Barry A."/>
            <person name="Bayul T."/>
            <person name="Berlin A."/>
            <person name="Bessette D."/>
            <person name="Bloom T."/>
            <person name="Blye J."/>
            <person name="Boguslavskiy L."/>
            <person name="Bonnet C."/>
            <person name="Boukhgalter B."/>
            <person name="Bourzgui I."/>
            <person name="Brown A."/>
            <person name="Cahill P."/>
            <person name="Channer S."/>
            <person name="Cheshatsang Y."/>
            <person name="Chuda L."/>
            <person name="Citroen M."/>
            <person name="Collymore A."/>
            <person name="Cooke P."/>
            <person name="Costello M."/>
            <person name="D'Aco K."/>
            <person name="Daza R."/>
            <person name="De Haan G."/>
            <person name="DeGray S."/>
            <person name="DeMaso C."/>
            <person name="Dhargay N."/>
            <person name="Dooley K."/>
            <person name="Dooley E."/>
            <person name="Doricent M."/>
            <person name="Dorje P."/>
            <person name="Dorjee K."/>
            <person name="Dupes A."/>
            <person name="Elong R."/>
            <person name="Falk J."/>
            <person name="Farina A."/>
            <person name="Faro S."/>
            <person name="Ferguson D."/>
            <person name="Fisher S."/>
            <person name="Foley C.D."/>
            <person name="Franke A."/>
            <person name="Friedrich D."/>
            <person name="Gadbois L."/>
            <person name="Gearin G."/>
            <person name="Gearin C.R."/>
            <person name="Giannoukos G."/>
            <person name="Goode T."/>
            <person name="Graham J."/>
            <person name="Grandbois E."/>
            <person name="Grewal S."/>
            <person name="Gyaltsen K."/>
            <person name="Hafez N."/>
            <person name="Hagos B."/>
            <person name="Hall J."/>
            <person name="Henson C."/>
            <person name="Hollinger A."/>
            <person name="Honan T."/>
            <person name="Huard M.D."/>
            <person name="Hughes L."/>
            <person name="Hurhula B."/>
            <person name="Husby M.E."/>
            <person name="Kamat A."/>
            <person name="Kanga B."/>
            <person name="Kashin S."/>
            <person name="Khazanovich D."/>
            <person name="Kisner P."/>
            <person name="Lance K."/>
            <person name="Lara M."/>
            <person name="Lee W."/>
            <person name="Lennon N."/>
            <person name="Letendre F."/>
            <person name="LeVine R."/>
            <person name="Lipovsky A."/>
            <person name="Liu X."/>
            <person name="Liu J."/>
            <person name="Liu S."/>
            <person name="Lokyitsang T."/>
            <person name="Lokyitsang Y."/>
            <person name="Lubonja R."/>
            <person name="Lui A."/>
            <person name="MacDonald P."/>
            <person name="Magnisalis V."/>
            <person name="Maru K."/>
            <person name="Matthews C."/>
            <person name="McCusker W."/>
            <person name="McDonough S."/>
            <person name="Mehta T."/>
            <person name="Meldrim J."/>
            <person name="Meneus L."/>
            <person name="Mihai O."/>
            <person name="Mihalev A."/>
            <person name="Mihova T."/>
            <person name="Mittelman R."/>
            <person name="Mlenga V."/>
            <person name="Montmayeur A."/>
            <person name="Mulrain L."/>
            <person name="Navidi A."/>
            <person name="Naylor J."/>
            <person name="Negash T."/>
            <person name="Nguyen T."/>
            <person name="Nguyen N."/>
            <person name="Nicol R."/>
            <person name="Norbu C."/>
            <person name="Norbu N."/>
            <person name="Novod N."/>
            <person name="O'Neill B."/>
            <person name="Osman S."/>
            <person name="Markiewicz E."/>
            <person name="Oyono O.L."/>
            <person name="Patti C."/>
            <person name="Phunkhang P."/>
            <person name="Pierre F."/>
            <person name="Priest M."/>
            <person name="Raghuraman S."/>
            <person name="Rege F."/>
            <person name="Reyes R."/>
            <person name="Rise C."/>
            <person name="Rogov P."/>
            <person name="Ross K."/>
            <person name="Ryan E."/>
            <person name="Settipalli S."/>
            <person name="Shea T."/>
            <person name="Sherpa N."/>
            <person name="Shi L."/>
            <person name="Shih D."/>
            <person name="Sparrow T."/>
            <person name="Spaulding J."/>
            <person name="Stalker J."/>
            <person name="Stange-Thomann N."/>
            <person name="Stavropoulos S."/>
            <person name="Stone C."/>
            <person name="Strader C."/>
            <person name="Tesfaye S."/>
            <person name="Thomson T."/>
            <person name="Thoulutsang Y."/>
            <person name="Thoulutsang D."/>
            <person name="Topham K."/>
            <person name="Topping I."/>
            <person name="Tsamla T."/>
            <person name="Vassiliev H."/>
            <person name="Vo A."/>
            <person name="Wangchuk T."/>
            <person name="Wangdi T."/>
            <person name="Weiand M."/>
            <person name="Wilkinson J."/>
            <person name="Wilson A."/>
            <person name="Yadav S."/>
            <person name="Young G."/>
            <person name="Yu Q."/>
            <person name="Zembek L."/>
            <person name="Zhong D."/>
            <person name="Zimmer A."/>
            <person name="Zwirko Z."/>
            <person name="Jaffe D.B."/>
            <person name="Alvarez P."/>
            <person name="Brockman W."/>
            <person name="Butler J."/>
            <person name="Chin C."/>
            <person name="Gnerre S."/>
            <person name="Grabherr M."/>
            <person name="Kleber M."/>
            <person name="Mauceli E."/>
            <person name="MacCallum I."/>
        </authorList>
    </citation>
    <scope>NUCLEOTIDE SEQUENCE [LARGE SCALE GENOMIC DNA]</scope>
    <source>
        <strain evidence="4">Tucson 15287-2541.00</strain>
    </source>
</reference>
<dbReference type="InterPro" id="IPR036056">
    <property type="entry name" value="Fibrinogen-like_C"/>
</dbReference>
<proteinExistence type="predicted"/>
<accession>B4JYW3</accession>
<dbReference type="PANTHER" id="PTHR19143">
    <property type="entry name" value="FIBRINOGEN/TENASCIN/ANGIOPOEITIN"/>
    <property type="match status" value="1"/>
</dbReference>
<dbReference type="GO" id="GO:0005615">
    <property type="term" value="C:extracellular space"/>
    <property type="evidence" value="ECO:0007669"/>
    <property type="project" value="TreeGrafter"/>
</dbReference>
<dbReference type="InterPro" id="IPR002181">
    <property type="entry name" value="Fibrinogen_a/b/g_C_dom"/>
</dbReference>
<dbReference type="InterPro" id="IPR036691">
    <property type="entry name" value="Endo/exonu/phosph_ase_sf"/>
</dbReference>
<organism evidence="4">
    <name type="scientific">Drosophila grimshawi</name>
    <name type="common">Hawaiian fruit fly</name>
    <name type="synonym">Idiomyia grimshawi</name>
    <dbReference type="NCBI Taxonomy" id="7222"/>
    <lineage>
        <taxon>Eukaryota</taxon>
        <taxon>Metazoa</taxon>
        <taxon>Ecdysozoa</taxon>
        <taxon>Arthropoda</taxon>
        <taxon>Hexapoda</taxon>
        <taxon>Insecta</taxon>
        <taxon>Pterygota</taxon>
        <taxon>Neoptera</taxon>
        <taxon>Endopterygota</taxon>
        <taxon>Diptera</taxon>
        <taxon>Brachycera</taxon>
        <taxon>Muscomorpha</taxon>
        <taxon>Ephydroidea</taxon>
        <taxon>Drosophilidae</taxon>
        <taxon>Drosophila</taxon>
        <taxon>Hawaiian Drosophila</taxon>
    </lineage>
</organism>
<dbReference type="SUPFAM" id="SSF56219">
    <property type="entry name" value="DNase I-like"/>
    <property type="match status" value="1"/>
</dbReference>
<protein>
    <submittedName>
        <fullName evidence="3">GH22326</fullName>
    </submittedName>
</protein>
<dbReference type="SMR" id="B4JYW3"/>
<evidence type="ECO:0000256" key="1">
    <source>
        <dbReference type="SAM" id="Coils"/>
    </source>
</evidence>
<feature type="domain" description="Fibrinogen C-terminal" evidence="2">
    <location>
        <begin position="117"/>
        <end position="291"/>
    </location>
</feature>
<dbReference type="PhylomeDB" id="B4JYW3"/>
<keyword evidence="1" id="KW-0175">Coiled coil</keyword>
<dbReference type="Proteomes" id="UP000001070">
    <property type="component" value="Unassembled WGS sequence"/>
</dbReference>
<gene>
    <name evidence="3" type="primary">Dgri\GH22326</name>
    <name evidence="3" type="ORF">Dgri_GH22326</name>
</gene>